<accession>A0A318K5U3</accession>
<proteinExistence type="predicted"/>
<dbReference type="Gene3D" id="1.10.10.60">
    <property type="entry name" value="Homeodomain-like"/>
    <property type="match status" value="1"/>
</dbReference>
<evidence type="ECO:0000256" key="3">
    <source>
        <dbReference type="ARBA" id="ARBA00023163"/>
    </source>
</evidence>
<evidence type="ECO:0000313" key="5">
    <source>
        <dbReference type="EMBL" id="PXX49184.1"/>
    </source>
</evidence>
<evidence type="ECO:0000259" key="4">
    <source>
        <dbReference type="PROSITE" id="PS01124"/>
    </source>
</evidence>
<dbReference type="PANTHER" id="PTHR46796:SF12">
    <property type="entry name" value="HTH-TYPE DNA-BINDING TRANSCRIPTIONAL ACTIVATOR EUTR"/>
    <property type="match status" value="1"/>
</dbReference>
<feature type="domain" description="HTH araC/xylS-type" evidence="4">
    <location>
        <begin position="211"/>
        <end position="312"/>
    </location>
</feature>
<comment type="caution">
    <text evidence="5">The sequence shown here is derived from an EMBL/GenBank/DDBJ whole genome shotgun (WGS) entry which is preliminary data.</text>
</comment>
<dbReference type="GO" id="GO:0043565">
    <property type="term" value="F:sequence-specific DNA binding"/>
    <property type="evidence" value="ECO:0007669"/>
    <property type="project" value="InterPro"/>
</dbReference>
<evidence type="ECO:0000256" key="2">
    <source>
        <dbReference type="ARBA" id="ARBA00023125"/>
    </source>
</evidence>
<dbReference type="PANTHER" id="PTHR46796">
    <property type="entry name" value="HTH-TYPE TRANSCRIPTIONAL ACTIVATOR RHAS-RELATED"/>
    <property type="match status" value="1"/>
</dbReference>
<dbReference type="EMBL" id="QJKC01000005">
    <property type="protein sequence ID" value="PXX49184.1"/>
    <property type="molecule type" value="Genomic_DNA"/>
</dbReference>
<dbReference type="PROSITE" id="PS01124">
    <property type="entry name" value="HTH_ARAC_FAMILY_2"/>
    <property type="match status" value="1"/>
</dbReference>
<dbReference type="Proteomes" id="UP000248395">
    <property type="component" value="Unassembled WGS sequence"/>
</dbReference>
<name>A0A318K5U3_9NEIS</name>
<evidence type="ECO:0000256" key="1">
    <source>
        <dbReference type="ARBA" id="ARBA00023015"/>
    </source>
</evidence>
<dbReference type="SMART" id="SM00342">
    <property type="entry name" value="HTH_ARAC"/>
    <property type="match status" value="1"/>
</dbReference>
<dbReference type="InterPro" id="IPR018060">
    <property type="entry name" value="HTH_AraC"/>
</dbReference>
<dbReference type="GO" id="GO:0003700">
    <property type="term" value="F:DNA-binding transcription factor activity"/>
    <property type="evidence" value="ECO:0007669"/>
    <property type="project" value="InterPro"/>
</dbReference>
<dbReference type="OrthoDB" id="185346at2"/>
<reference evidence="5 6" key="1">
    <citation type="submission" date="2018-05" db="EMBL/GenBank/DDBJ databases">
        <title>Genomic Encyclopedia of Type Strains, Phase IV (KMG-IV): sequencing the most valuable type-strain genomes for metagenomic binning, comparative biology and taxonomic classification.</title>
        <authorList>
            <person name="Goeker M."/>
        </authorList>
    </citation>
    <scope>NUCLEOTIDE SEQUENCE [LARGE SCALE GENOMIC DNA]</scope>
    <source>
        <strain evidence="5 6">DSM 25134</strain>
    </source>
</reference>
<keyword evidence="6" id="KW-1185">Reference proteome</keyword>
<keyword evidence="3" id="KW-0804">Transcription</keyword>
<evidence type="ECO:0000313" key="6">
    <source>
        <dbReference type="Proteomes" id="UP000248395"/>
    </source>
</evidence>
<organism evidence="5 6">
    <name type="scientific">Aquitalea magnusonii</name>
    <dbReference type="NCBI Taxonomy" id="332411"/>
    <lineage>
        <taxon>Bacteria</taxon>
        <taxon>Pseudomonadati</taxon>
        <taxon>Pseudomonadota</taxon>
        <taxon>Betaproteobacteria</taxon>
        <taxon>Neisseriales</taxon>
        <taxon>Chromobacteriaceae</taxon>
        <taxon>Aquitalea</taxon>
    </lineage>
</organism>
<dbReference type="InterPro" id="IPR050204">
    <property type="entry name" value="AraC_XylS_family_regulators"/>
</dbReference>
<sequence>MLAEIRHFNDAQHHAAHLRSWQQVYDQISSGRFCSSLSRLNTGQLEVFREVLNQRVVQYGRAPADMVHFAIPIHAPLPLTLQGRSVGSHAITALRSNEEFIMHVPPEVDSIQLSVRNEDLAALAPEFYQQLSGQRHWQPVIQVRPEQLASTRSTLLGVFEQALENPDLLEFAGSQKLVQHQLISLLLDMLHDSVPEQRLNLTYATHSDIVRRSQAIVMDCSDEPVTVLDLCQQLRVSRRTLQNSFQLIANTTPVDYLRSIRLNAVRRMLLSPAHAARGIREAAAYWGFYHLGHFARDYRKLFCELPSDTRSRGLLQ</sequence>
<keyword evidence="2" id="KW-0238">DNA-binding</keyword>
<protein>
    <submittedName>
        <fullName evidence="5">AraC family transcriptional regulator</fullName>
    </submittedName>
</protein>
<keyword evidence="1" id="KW-0805">Transcription regulation</keyword>
<dbReference type="RefSeq" id="WP_110313226.1">
    <property type="nucleotide sequence ID" value="NZ_QJKC01000005.1"/>
</dbReference>
<gene>
    <name evidence="5" type="ORF">DFR38_105227</name>
</gene>
<dbReference type="AlphaFoldDB" id="A0A318K5U3"/>
<dbReference type="Pfam" id="PF12833">
    <property type="entry name" value="HTH_18"/>
    <property type="match status" value="1"/>
</dbReference>